<proteinExistence type="predicted"/>
<evidence type="ECO:0000313" key="2">
    <source>
        <dbReference type="EMBL" id="MFC4534039.1"/>
    </source>
</evidence>
<reference evidence="3" key="1">
    <citation type="journal article" date="2019" name="Int. J. Syst. Evol. Microbiol.">
        <title>The Global Catalogue of Microorganisms (GCM) 10K type strain sequencing project: providing services to taxonomists for standard genome sequencing and annotation.</title>
        <authorList>
            <consortium name="The Broad Institute Genomics Platform"/>
            <consortium name="The Broad Institute Genome Sequencing Center for Infectious Disease"/>
            <person name="Wu L."/>
            <person name="Ma J."/>
        </authorList>
    </citation>
    <scope>NUCLEOTIDE SEQUENCE [LARGE SCALE GENOMIC DNA]</scope>
    <source>
        <strain evidence="3">CGMCC 4.7132</strain>
    </source>
</reference>
<feature type="transmembrane region" description="Helical" evidence="1">
    <location>
        <begin position="101"/>
        <end position="119"/>
    </location>
</feature>
<feature type="transmembrane region" description="Helical" evidence="1">
    <location>
        <begin position="39"/>
        <end position="58"/>
    </location>
</feature>
<name>A0ABV9CLB1_9ACTN</name>
<feature type="transmembrane region" description="Helical" evidence="1">
    <location>
        <begin position="125"/>
        <end position="147"/>
    </location>
</feature>
<keyword evidence="1" id="KW-1133">Transmembrane helix</keyword>
<protein>
    <submittedName>
        <fullName evidence="2">Uncharacterized protein</fullName>
    </submittedName>
</protein>
<keyword evidence="1" id="KW-0472">Membrane</keyword>
<evidence type="ECO:0000313" key="3">
    <source>
        <dbReference type="Proteomes" id="UP001596004"/>
    </source>
</evidence>
<organism evidence="2 3">
    <name type="scientific">Sphaerisporangium dianthi</name>
    <dbReference type="NCBI Taxonomy" id="1436120"/>
    <lineage>
        <taxon>Bacteria</taxon>
        <taxon>Bacillati</taxon>
        <taxon>Actinomycetota</taxon>
        <taxon>Actinomycetes</taxon>
        <taxon>Streptosporangiales</taxon>
        <taxon>Streptosporangiaceae</taxon>
        <taxon>Sphaerisporangium</taxon>
    </lineage>
</organism>
<keyword evidence="3" id="KW-1185">Reference proteome</keyword>
<comment type="caution">
    <text evidence="2">The sequence shown here is derived from an EMBL/GenBank/DDBJ whole genome shotgun (WGS) entry which is preliminary data.</text>
</comment>
<evidence type="ECO:0000256" key="1">
    <source>
        <dbReference type="SAM" id="Phobius"/>
    </source>
</evidence>
<gene>
    <name evidence="2" type="ORF">ACFO60_25025</name>
</gene>
<accession>A0ABV9CLB1</accession>
<keyword evidence="1" id="KW-0812">Transmembrane</keyword>
<dbReference type="EMBL" id="JBHSFP010000019">
    <property type="protein sequence ID" value="MFC4534039.1"/>
    <property type="molecule type" value="Genomic_DNA"/>
</dbReference>
<dbReference type="RefSeq" id="WP_380844066.1">
    <property type="nucleotide sequence ID" value="NZ_JBHSFP010000019.1"/>
</dbReference>
<sequence>MNAGDDVSTGGKKGAEADMSAGDALAEIGRMRKSVGRSAASTGWLYLVWGVATLLYWPAMFFGSSPIPRVAGYAWMVMTLLTFLGAYRIGVYDRARMHWRVALVWVAAMVGVALFGYAMPEDPTGWWVAGGLVAPVVAALPMLYATWRLRPWEGVR</sequence>
<feature type="transmembrane region" description="Helical" evidence="1">
    <location>
        <begin position="70"/>
        <end position="89"/>
    </location>
</feature>
<dbReference type="Proteomes" id="UP001596004">
    <property type="component" value="Unassembled WGS sequence"/>
</dbReference>